<evidence type="ECO:0000313" key="1">
    <source>
        <dbReference type="EMBL" id="GBP79815.1"/>
    </source>
</evidence>
<accession>A0A4C1YZQ5</accession>
<dbReference type="AlphaFoldDB" id="A0A4C1YZQ5"/>
<evidence type="ECO:0000313" key="2">
    <source>
        <dbReference type="Proteomes" id="UP000299102"/>
    </source>
</evidence>
<comment type="caution">
    <text evidence="1">The sequence shown here is derived from an EMBL/GenBank/DDBJ whole genome shotgun (WGS) entry which is preliminary data.</text>
</comment>
<keyword evidence="2" id="KW-1185">Reference proteome</keyword>
<proteinExistence type="predicted"/>
<gene>
    <name evidence="1" type="ORF">EVAR_61406_1</name>
</gene>
<organism evidence="1 2">
    <name type="scientific">Eumeta variegata</name>
    <name type="common">Bagworm moth</name>
    <name type="synonym">Eumeta japonica</name>
    <dbReference type="NCBI Taxonomy" id="151549"/>
    <lineage>
        <taxon>Eukaryota</taxon>
        <taxon>Metazoa</taxon>
        <taxon>Ecdysozoa</taxon>
        <taxon>Arthropoda</taxon>
        <taxon>Hexapoda</taxon>
        <taxon>Insecta</taxon>
        <taxon>Pterygota</taxon>
        <taxon>Neoptera</taxon>
        <taxon>Endopterygota</taxon>
        <taxon>Lepidoptera</taxon>
        <taxon>Glossata</taxon>
        <taxon>Ditrysia</taxon>
        <taxon>Tineoidea</taxon>
        <taxon>Psychidae</taxon>
        <taxon>Oiketicinae</taxon>
        <taxon>Eumeta</taxon>
    </lineage>
</organism>
<protein>
    <submittedName>
        <fullName evidence="1">Uncharacterized protein</fullName>
    </submittedName>
</protein>
<sequence length="91" mass="9965">MFALCGNRTHAPRAAHHTRFLYAVNKTQPSRAGPMFGSVTMTRVYSALLDCLAVNETGRCSAVSDWSHSRGGVCRPGPDHAYPQAYDLQVK</sequence>
<dbReference type="EMBL" id="BGZK01001432">
    <property type="protein sequence ID" value="GBP79815.1"/>
    <property type="molecule type" value="Genomic_DNA"/>
</dbReference>
<reference evidence="1 2" key="1">
    <citation type="journal article" date="2019" name="Commun. Biol.">
        <title>The bagworm genome reveals a unique fibroin gene that provides high tensile strength.</title>
        <authorList>
            <person name="Kono N."/>
            <person name="Nakamura H."/>
            <person name="Ohtoshi R."/>
            <person name="Tomita M."/>
            <person name="Numata K."/>
            <person name="Arakawa K."/>
        </authorList>
    </citation>
    <scope>NUCLEOTIDE SEQUENCE [LARGE SCALE GENOMIC DNA]</scope>
</reference>
<name>A0A4C1YZQ5_EUMVA</name>
<dbReference type="Proteomes" id="UP000299102">
    <property type="component" value="Unassembled WGS sequence"/>
</dbReference>